<dbReference type="EMBL" id="LR586016">
    <property type="protein sequence ID" value="VIP05755.1"/>
    <property type="molecule type" value="Genomic_DNA"/>
</dbReference>
<evidence type="ECO:0000313" key="4">
    <source>
        <dbReference type="EMBL" id="VIP05755.1"/>
    </source>
</evidence>
<dbReference type="InterPro" id="IPR038765">
    <property type="entry name" value="Papain-like_cys_pep_sf"/>
</dbReference>
<keyword evidence="4" id="KW-0645">Protease</keyword>
<feature type="transmembrane region" description="Helical" evidence="2">
    <location>
        <begin position="114"/>
        <end position="141"/>
    </location>
</feature>
<dbReference type="Proteomes" id="UP000464378">
    <property type="component" value="Chromosome"/>
</dbReference>
<dbReference type="PANTHER" id="PTHR42736:SF1">
    <property type="entry name" value="PROTEIN-GLUTAMINE GAMMA-GLUTAMYLTRANSFERASE"/>
    <property type="match status" value="1"/>
</dbReference>
<feature type="transmembrane region" description="Helical" evidence="2">
    <location>
        <begin position="194"/>
        <end position="215"/>
    </location>
</feature>
<sequence>MDRDRMPDRSRLIRRATMFLLVLASIAVEVAAADTRPWGTSVANAAGWVIAAVVASALLPLPRNLTARPPRWLALPMLALGAAPFVLEPLRRQITGDGYALELQMVFGLRNVGLALAACGGWLLCMRLACVVSLFLVLFSIAMTNHPAVLTLLGLYTAVGSVWLMLVYWSNLNAVLVPPERAVSVEVNDRPERLPWVAVGLAITLVVSVIGLVAAGPQRMANTLGEWFATSGGTGGYDPFARGGVNDGDDETSGSNPNSTGMTQTDQFLESPLPSLYDLISEQFGKPFKPKSNERAIALDPNQVKARETKKKPADNLRPNREFPTTRRSPQAPREPFSRSARAIFEIRGRTPLHIRATAYDRFDGVSWSEAPVQPRQSLLEKEESSNWMHLNERTPPEIFAINDVHEFKMTKPSGSLIPTPPHLVRFRVGRVDQANFFSWGQERVLRFAERDAPSGIIVETECRTVDPRLLPAISFPDQYLGNRFDYMELPESLAPEVRQLAQDWTAGQPRGWAQLQAIHQHLQSEYTLDAQAEVPDDCADPLRYFLLESRRGPAYQFATATAILARSLGYPTRVVTGFYAHPDHYDPETKHTPIVREDLHFWAEVLLPGGDWLILENAPGYSVLGPNLPLSERLALAFWAAVQMLQQHAVAVSVVLLTLAIVIWRRRQMIDWLAVQRWQRGQSGGWWGWRTMPTWQQRVRSAVRILERRATWAGHPRQPGQTIATWVAACSICSGKAAESALESPAAVASLRRLAQLAEWAAYAPDGAAPVSASDVQQICMTAFRDWPTTQFEHNIHSDSWMGASR</sequence>
<dbReference type="SMART" id="SM00460">
    <property type="entry name" value="TGc"/>
    <property type="match status" value="1"/>
</dbReference>
<feature type="domain" description="Transglutaminase-like" evidence="3">
    <location>
        <begin position="547"/>
        <end position="620"/>
    </location>
</feature>
<feature type="compositionally biased region" description="Basic and acidic residues" evidence="1">
    <location>
        <begin position="305"/>
        <end position="325"/>
    </location>
</feature>
<feature type="transmembrane region" description="Helical" evidence="2">
    <location>
        <begin position="636"/>
        <end position="665"/>
    </location>
</feature>
<accession>A0A6C2YYF9</accession>
<feature type="region of interest" description="Disordered" evidence="1">
    <location>
        <begin position="239"/>
        <end position="266"/>
    </location>
</feature>
<evidence type="ECO:0000256" key="1">
    <source>
        <dbReference type="SAM" id="MobiDB-lite"/>
    </source>
</evidence>
<dbReference type="PANTHER" id="PTHR42736">
    <property type="entry name" value="PROTEIN-GLUTAMINE GAMMA-GLUTAMYLTRANSFERASE"/>
    <property type="match status" value="1"/>
</dbReference>
<evidence type="ECO:0000256" key="2">
    <source>
        <dbReference type="SAM" id="Phobius"/>
    </source>
</evidence>
<gene>
    <name evidence="4" type="ORF">GMBLW1_34380</name>
</gene>
<feature type="transmembrane region" description="Helical" evidence="2">
    <location>
        <begin position="148"/>
        <end position="169"/>
    </location>
</feature>
<dbReference type="AlphaFoldDB" id="A0A6C2YYF9"/>
<feature type="transmembrane region" description="Helical" evidence="2">
    <location>
        <begin position="42"/>
        <end position="61"/>
    </location>
</feature>
<keyword evidence="5" id="KW-1185">Reference proteome</keyword>
<feature type="region of interest" description="Disordered" evidence="1">
    <location>
        <begin position="292"/>
        <end position="337"/>
    </location>
</feature>
<protein>
    <recommendedName>
        <fullName evidence="3">Transglutaminase-like domain-containing protein</fullName>
    </recommendedName>
</protein>
<keyword evidence="2" id="KW-1133">Transmembrane helix</keyword>
<name>A0A6C2YYF9_9BACT</name>
<keyword evidence="2" id="KW-0812">Transmembrane</keyword>
<dbReference type="GO" id="GO:0008233">
    <property type="term" value="F:peptidase activity"/>
    <property type="evidence" value="ECO:0007669"/>
    <property type="project" value="UniProtKB-KW"/>
</dbReference>
<dbReference type="SUPFAM" id="SSF54001">
    <property type="entry name" value="Cysteine proteinases"/>
    <property type="match status" value="1"/>
</dbReference>
<dbReference type="Pfam" id="PF01841">
    <property type="entry name" value="Transglut_core"/>
    <property type="match status" value="1"/>
</dbReference>
<reference evidence="4" key="1">
    <citation type="submission" date="2019-04" db="EMBL/GenBank/DDBJ databases">
        <authorList>
            <consortium name="Science for Life Laboratories"/>
        </authorList>
    </citation>
    <scope>NUCLEOTIDE SEQUENCE</scope>
    <source>
        <strain evidence="4">MBLW1</strain>
    </source>
</reference>
<dbReference type="InterPro" id="IPR002931">
    <property type="entry name" value="Transglutaminase-like"/>
</dbReference>
<dbReference type="InterPro" id="IPR052901">
    <property type="entry name" value="Bact_TGase-like"/>
</dbReference>
<dbReference type="Gene3D" id="3.10.620.30">
    <property type="match status" value="1"/>
</dbReference>
<keyword evidence="2" id="KW-0472">Membrane</keyword>
<dbReference type="RefSeq" id="WP_162660960.1">
    <property type="nucleotide sequence ID" value="NZ_LR593887.1"/>
</dbReference>
<feature type="compositionally biased region" description="Polar residues" evidence="1">
    <location>
        <begin position="253"/>
        <end position="266"/>
    </location>
</feature>
<dbReference type="EMBL" id="LR593887">
    <property type="protein sequence ID" value="VTS08866.1"/>
    <property type="molecule type" value="Genomic_DNA"/>
</dbReference>
<dbReference type="KEGG" id="tim:GMBLW1_34380"/>
<evidence type="ECO:0000259" key="3">
    <source>
        <dbReference type="SMART" id="SM00460"/>
    </source>
</evidence>
<organism evidence="4">
    <name type="scientific">Tuwongella immobilis</name>
    <dbReference type="NCBI Taxonomy" id="692036"/>
    <lineage>
        <taxon>Bacteria</taxon>
        <taxon>Pseudomonadati</taxon>
        <taxon>Planctomycetota</taxon>
        <taxon>Planctomycetia</taxon>
        <taxon>Gemmatales</taxon>
        <taxon>Gemmataceae</taxon>
        <taxon>Tuwongella</taxon>
    </lineage>
</organism>
<keyword evidence="4" id="KW-0378">Hydrolase</keyword>
<proteinExistence type="predicted"/>
<evidence type="ECO:0000313" key="5">
    <source>
        <dbReference type="Proteomes" id="UP000464378"/>
    </source>
</evidence>
<dbReference type="InParanoid" id="A0A6C2YYF9"/>
<dbReference type="GO" id="GO:0006508">
    <property type="term" value="P:proteolysis"/>
    <property type="evidence" value="ECO:0007669"/>
    <property type="project" value="UniProtKB-KW"/>
</dbReference>